<organism evidence="2 3">
    <name type="scientific">Trachymyrmex cornetzi</name>
    <dbReference type="NCBI Taxonomy" id="471704"/>
    <lineage>
        <taxon>Eukaryota</taxon>
        <taxon>Metazoa</taxon>
        <taxon>Ecdysozoa</taxon>
        <taxon>Arthropoda</taxon>
        <taxon>Hexapoda</taxon>
        <taxon>Insecta</taxon>
        <taxon>Pterygota</taxon>
        <taxon>Neoptera</taxon>
        <taxon>Endopterygota</taxon>
        <taxon>Hymenoptera</taxon>
        <taxon>Apocrita</taxon>
        <taxon>Aculeata</taxon>
        <taxon>Formicoidea</taxon>
        <taxon>Formicidae</taxon>
        <taxon>Myrmicinae</taxon>
        <taxon>Trachymyrmex</taxon>
    </lineage>
</organism>
<evidence type="ECO:0000313" key="2">
    <source>
        <dbReference type="EMBL" id="KYN29240.1"/>
    </source>
</evidence>
<dbReference type="Proteomes" id="UP000078492">
    <property type="component" value="Unassembled WGS sequence"/>
</dbReference>
<dbReference type="AlphaFoldDB" id="A0A195ELT4"/>
<dbReference type="EMBL" id="KQ978691">
    <property type="protein sequence ID" value="KYN29240.1"/>
    <property type="molecule type" value="Genomic_DNA"/>
</dbReference>
<evidence type="ECO:0000256" key="1">
    <source>
        <dbReference type="SAM" id="MobiDB-lite"/>
    </source>
</evidence>
<keyword evidence="3" id="KW-1185">Reference proteome</keyword>
<reference evidence="2 3" key="1">
    <citation type="submission" date="2015-09" db="EMBL/GenBank/DDBJ databases">
        <title>Trachymyrmex cornetzi WGS genome.</title>
        <authorList>
            <person name="Nygaard S."/>
            <person name="Hu H."/>
            <person name="Boomsma J."/>
            <person name="Zhang G."/>
        </authorList>
    </citation>
    <scope>NUCLEOTIDE SEQUENCE [LARGE SCALE GENOMIC DNA]</scope>
    <source>
        <strain evidence="2">Tcor2-1</strain>
        <tissue evidence="2">Whole body</tissue>
    </source>
</reference>
<sequence length="124" mass="13857">MLGGDVPLKFPEAKSRTQEGGSQLTEEHGGEEVRGYCILLDKLSILGDGNHPPRPHVHSIFAPGYFKSPLIFELDEISATVFRRSFGISFTPPRQQSVANAKPKKINLKTMSWLREGFNKIYAE</sequence>
<protein>
    <submittedName>
        <fullName evidence="2">Uncharacterized protein</fullName>
    </submittedName>
</protein>
<proteinExistence type="predicted"/>
<accession>A0A195ELT4</accession>
<feature type="region of interest" description="Disordered" evidence="1">
    <location>
        <begin position="1"/>
        <end position="28"/>
    </location>
</feature>
<evidence type="ECO:0000313" key="3">
    <source>
        <dbReference type="Proteomes" id="UP000078492"/>
    </source>
</evidence>
<name>A0A195ELT4_9HYME</name>
<gene>
    <name evidence="2" type="ORF">ALC57_01363</name>
</gene>